<name>A0A1Z4JCT1_LEPBY</name>
<protein>
    <submittedName>
        <fullName evidence="4">Uncharacterized protein</fullName>
    </submittedName>
</protein>
<feature type="repeat" description="TPR" evidence="3">
    <location>
        <begin position="45"/>
        <end position="78"/>
    </location>
</feature>
<accession>A0A1Z4JCT1</accession>
<evidence type="ECO:0000313" key="5">
    <source>
        <dbReference type="Proteomes" id="UP000217895"/>
    </source>
</evidence>
<dbReference type="PANTHER" id="PTHR44858:SF1">
    <property type="entry name" value="UDP-N-ACETYLGLUCOSAMINE--PEPTIDE N-ACETYLGLUCOSAMINYLTRANSFERASE SPINDLY-RELATED"/>
    <property type="match status" value="1"/>
</dbReference>
<dbReference type="PANTHER" id="PTHR44858">
    <property type="entry name" value="TETRATRICOPEPTIDE REPEAT PROTEIN 6"/>
    <property type="match status" value="1"/>
</dbReference>
<dbReference type="PROSITE" id="PS50005">
    <property type="entry name" value="TPR"/>
    <property type="match status" value="3"/>
</dbReference>
<evidence type="ECO:0000313" key="4">
    <source>
        <dbReference type="EMBL" id="BAY54277.1"/>
    </source>
</evidence>
<dbReference type="InterPro" id="IPR011990">
    <property type="entry name" value="TPR-like_helical_dom_sf"/>
</dbReference>
<feature type="repeat" description="TPR" evidence="3">
    <location>
        <begin position="79"/>
        <end position="112"/>
    </location>
</feature>
<dbReference type="AlphaFoldDB" id="A0A1Z4JCT1"/>
<dbReference type="SUPFAM" id="SSF48452">
    <property type="entry name" value="TPR-like"/>
    <property type="match status" value="1"/>
</dbReference>
<dbReference type="Pfam" id="PF13432">
    <property type="entry name" value="TPR_16"/>
    <property type="match status" value="1"/>
</dbReference>
<proteinExistence type="predicted"/>
<organism evidence="4 5">
    <name type="scientific">Leptolyngbya boryana NIES-2135</name>
    <dbReference type="NCBI Taxonomy" id="1973484"/>
    <lineage>
        <taxon>Bacteria</taxon>
        <taxon>Bacillati</taxon>
        <taxon>Cyanobacteriota</taxon>
        <taxon>Cyanophyceae</taxon>
        <taxon>Leptolyngbyales</taxon>
        <taxon>Leptolyngbyaceae</taxon>
        <taxon>Leptolyngbya group</taxon>
        <taxon>Leptolyngbya</taxon>
    </lineage>
</organism>
<keyword evidence="1" id="KW-0677">Repeat</keyword>
<keyword evidence="5" id="KW-1185">Reference proteome</keyword>
<dbReference type="EMBL" id="AP018203">
    <property type="protein sequence ID" value="BAY54277.1"/>
    <property type="molecule type" value="Genomic_DNA"/>
</dbReference>
<dbReference type="Pfam" id="PF13181">
    <property type="entry name" value="TPR_8"/>
    <property type="match status" value="1"/>
</dbReference>
<evidence type="ECO:0000256" key="2">
    <source>
        <dbReference type="ARBA" id="ARBA00022803"/>
    </source>
</evidence>
<evidence type="ECO:0000256" key="1">
    <source>
        <dbReference type="ARBA" id="ARBA00022737"/>
    </source>
</evidence>
<evidence type="ECO:0000256" key="3">
    <source>
        <dbReference type="PROSITE-ProRule" id="PRU00339"/>
    </source>
</evidence>
<sequence length="297" mass="33307">MKTPQGAQICLFTCLSLMISLGGWQPLSFAQVSPTAPKLMEPSESDRAFERGLQQLRSRNYENAIASFDQAIRLDPKFKEAYSGRGFAQLQSGQLAQAMESYNRILQIDPTAAIAYSGLALVRAKLGDDRQAKLDTEKSAALLARQTSRHLYQSELSLLELRVATAGQPPNSQLWTLIEQGYQQIDARNFRAAINLFNQAVKLLPSGSARPYIDRGVAYFWMQDYRAAIEDFSTAIRFNPFYVKAYEYRARAYEQIGQNQAARADTQKAIRLARQFGSQPFIQELTQGNSPTKLTAN</sequence>
<gene>
    <name evidence="4" type="ORF">NIES2135_10930</name>
</gene>
<dbReference type="Gene3D" id="1.25.40.10">
    <property type="entry name" value="Tetratricopeptide repeat domain"/>
    <property type="match status" value="2"/>
</dbReference>
<feature type="repeat" description="TPR" evidence="3">
    <location>
        <begin position="209"/>
        <end position="242"/>
    </location>
</feature>
<dbReference type="SMART" id="SM00028">
    <property type="entry name" value="TPR"/>
    <property type="match status" value="6"/>
</dbReference>
<dbReference type="InterPro" id="IPR019734">
    <property type="entry name" value="TPR_rpt"/>
</dbReference>
<dbReference type="InterPro" id="IPR050498">
    <property type="entry name" value="Ycf3"/>
</dbReference>
<keyword evidence="2 3" id="KW-0802">TPR repeat</keyword>
<dbReference type="Pfam" id="PF00515">
    <property type="entry name" value="TPR_1"/>
    <property type="match status" value="1"/>
</dbReference>
<reference evidence="4 5" key="1">
    <citation type="submission" date="2017-06" db="EMBL/GenBank/DDBJ databases">
        <title>Genome sequencing of cyanobaciteial culture collection at National Institute for Environmental Studies (NIES).</title>
        <authorList>
            <person name="Hirose Y."/>
            <person name="Shimura Y."/>
            <person name="Fujisawa T."/>
            <person name="Nakamura Y."/>
            <person name="Kawachi M."/>
        </authorList>
    </citation>
    <scope>NUCLEOTIDE SEQUENCE [LARGE SCALE GENOMIC DNA]</scope>
    <source>
        <strain evidence="4 5">NIES-2135</strain>
    </source>
</reference>
<dbReference type="Proteomes" id="UP000217895">
    <property type="component" value="Chromosome"/>
</dbReference>